<feature type="domain" description="Swiss Army Knife 2H phosphoesterase" evidence="2">
    <location>
        <begin position="83"/>
        <end position="221"/>
    </location>
</feature>
<comment type="caution">
    <text evidence="3">The sequence shown here is derived from an EMBL/GenBank/DDBJ whole genome shotgun (WGS) entry which is preliminary data.</text>
</comment>
<proteinExistence type="predicted"/>
<protein>
    <recommendedName>
        <fullName evidence="2">Swiss Army Knife 2H phosphoesterase domain-containing protein</fullName>
    </recommendedName>
</protein>
<keyword evidence="4" id="KW-1185">Reference proteome</keyword>
<reference evidence="3 4" key="1">
    <citation type="journal article" date="2018" name="New Phytol.">
        <title>Phylogenomics of Endogonaceae and evolution of mycorrhizas within Mucoromycota.</title>
        <authorList>
            <person name="Chang Y."/>
            <person name="Desiro A."/>
            <person name="Na H."/>
            <person name="Sandor L."/>
            <person name="Lipzen A."/>
            <person name="Clum A."/>
            <person name="Barry K."/>
            <person name="Grigoriev I.V."/>
            <person name="Martin F.M."/>
            <person name="Stajich J.E."/>
            <person name="Smith M.E."/>
            <person name="Bonito G."/>
            <person name="Spatafora J.W."/>
        </authorList>
    </citation>
    <scope>NUCLEOTIDE SEQUENCE [LARGE SCALE GENOMIC DNA]</scope>
    <source>
        <strain evidence="3 4">GMNB39</strain>
    </source>
</reference>
<dbReference type="AlphaFoldDB" id="A0A433DIR7"/>
<keyword evidence="1" id="KW-0732">Signal</keyword>
<dbReference type="Proteomes" id="UP000268093">
    <property type="component" value="Unassembled WGS sequence"/>
</dbReference>
<name>A0A433DIR7_9FUNG</name>
<evidence type="ECO:0000313" key="3">
    <source>
        <dbReference type="EMBL" id="RUP50717.1"/>
    </source>
</evidence>
<organism evidence="3 4">
    <name type="scientific">Jimgerdemannia flammicorona</name>
    <dbReference type="NCBI Taxonomy" id="994334"/>
    <lineage>
        <taxon>Eukaryota</taxon>
        <taxon>Fungi</taxon>
        <taxon>Fungi incertae sedis</taxon>
        <taxon>Mucoromycota</taxon>
        <taxon>Mucoromycotina</taxon>
        <taxon>Endogonomycetes</taxon>
        <taxon>Endogonales</taxon>
        <taxon>Endogonaceae</taxon>
        <taxon>Jimgerdemannia</taxon>
    </lineage>
</organism>
<evidence type="ECO:0000313" key="4">
    <source>
        <dbReference type="Proteomes" id="UP000268093"/>
    </source>
</evidence>
<dbReference type="EMBL" id="RBNI01001225">
    <property type="protein sequence ID" value="RUP50717.1"/>
    <property type="molecule type" value="Genomic_DNA"/>
</dbReference>
<feature type="chain" id="PRO_5019054127" description="Swiss Army Knife 2H phosphoesterase domain-containing protein" evidence="1">
    <location>
        <begin position="34"/>
        <end position="241"/>
    </location>
</feature>
<sequence>MSLVCKLQTIPSNMKLAFSAVLLWVGAITTAQSKPHGHHHRKHKYQSPLGIPLPGPAFKISQKIHQTAHIPFVPHTAPQPFASWLGQQLDFTYVKPIFDALNATDKTLITRGESHITVITPPEFDGALHLANVTIDEINAIALKNHIQAAQFKIVCLGQEHILLDKEEYRVFSVLIDAPDLRKIREDVFRLYASKGGNTGLFDPHAFWPHITVGFNQRDLFIQDNIYKGYNACWRPIVEMH</sequence>
<evidence type="ECO:0000256" key="1">
    <source>
        <dbReference type="SAM" id="SignalP"/>
    </source>
</evidence>
<feature type="signal peptide" evidence="1">
    <location>
        <begin position="1"/>
        <end position="33"/>
    </location>
</feature>
<gene>
    <name evidence="3" type="ORF">BC936DRAFT_137973</name>
</gene>
<dbReference type="OrthoDB" id="5545695at2759"/>
<evidence type="ECO:0000259" key="2">
    <source>
        <dbReference type="Pfam" id="PF22547"/>
    </source>
</evidence>
<accession>A0A433DIR7</accession>
<dbReference type="Pfam" id="PF22547">
    <property type="entry name" value="2H-SAK"/>
    <property type="match status" value="1"/>
</dbReference>
<dbReference type="InterPro" id="IPR054498">
    <property type="entry name" value="2H-SAK"/>
</dbReference>